<sequence>MSNITIEQMRFWSPEVRELEPYVPGEQPKIQNLLKLNTNENPYPPSPKVEAAVQAVLANQADALRLYPDPDATALKQAIAKQQNVDITQVFVGNGSDEVLAHIFKAFFIQKEPILYPDITYSFYPVYSQFFGIHTQQIPLNENFEIDVVDYKQVNGGVIITNPNAPTSIALGLDQIEQVLQANPNRVVVIDEAYVDFGAETAVQLVDKYENLVVCQTTSKSRSLAGLRVGFAIAQSHLIAALEAVKNSFNSYPIDRFAIAAAVASFEDQAYFEAQCEKVIDSREKLISELTVLGFQVLPSKANFIFATHPKYDAAQLTQQLREQGILVRYFNKPRINQFLRITIGTDEQNKRLVDTLKTHIL</sequence>
<dbReference type="GO" id="GO:0000105">
    <property type="term" value="P:L-histidine biosynthetic process"/>
    <property type="evidence" value="ECO:0007669"/>
    <property type="project" value="UniProtKB-UniRule"/>
</dbReference>
<dbReference type="PANTHER" id="PTHR43643:SF3">
    <property type="entry name" value="HISTIDINOL-PHOSPHATE AMINOTRANSFERASE"/>
    <property type="match status" value="1"/>
</dbReference>
<evidence type="ECO:0000259" key="10">
    <source>
        <dbReference type="Pfam" id="PF00155"/>
    </source>
</evidence>
<evidence type="ECO:0000256" key="2">
    <source>
        <dbReference type="ARBA" id="ARBA00005011"/>
    </source>
</evidence>
<dbReference type="InterPro" id="IPR005861">
    <property type="entry name" value="HisP_aminotrans"/>
</dbReference>
<dbReference type="InterPro" id="IPR004839">
    <property type="entry name" value="Aminotransferase_I/II_large"/>
</dbReference>
<evidence type="ECO:0000256" key="3">
    <source>
        <dbReference type="ARBA" id="ARBA00007970"/>
    </source>
</evidence>
<proteinExistence type="inferred from homology"/>
<dbReference type="EMBL" id="SGIM01000006">
    <property type="protein sequence ID" value="RZF52756.1"/>
    <property type="molecule type" value="Genomic_DNA"/>
</dbReference>
<comment type="pathway">
    <text evidence="2 9">Amino-acid biosynthesis; L-histidine biosynthesis; L-histidine from 5-phospho-alpha-D-ribose 1-diphosphate: step 7/9.</text>
</comment>
<gene>
    <name evidence="9" type="primary">hisC</name>
    <name evidence="11" type="ORF">EXE30_09330</name>
</gene>
<dbReference type="CDD" id="cd00609">
    <property type="entry name" value="AAT_like"/>
    <property type="match status" value="1"/>
</dbReference>
<evidence type="ECO:0000256" key="9">
    <source>
        <dbReference type="HAMAP-Rule" id="MF_01023"/>
    </source>
</evidence>
<protein>
    <recommendedName>
        <fullName evidence="9">Histidinol-phosphate aminotransferase</fullName>
        <ecNumber evidence="9">2.6.1.9</ecNumber>
    </recommendedName>
    <alternativeName>
        <fullName evidence="9">Imidazole acetol-phosphate transaminase</fullName>
    </alternativeName>
</protein>
<evidence type="ECO:0000256" key="4">
    <source>
        <dbReference type="ARBA" id="ARBA00011738"/>
    </source>
</evidence>
<dbReference type="AlphaFoldDB" id="A0A4Q6XBI2"/>
<evidence type="ECO:0000256" key="6">
    <source>
        <dbReference type="ARBA" id="ARBA00022679"/>
    </source>
</evidence>
<feature type="modified residue" description="N6-(pyridoxal phosphate)lysine" evidence="9">
    <location>
        <position position="220"/>
    </location>
</feature>
<dbReference type="RefSeq" id="WP_130162142.1">
    <property type="nucleotide sequence ID" value="NZ_SGIM01000006.1"/>
</dbReference>
<dbReference type="GO" id="GO:0030170">
    <property type="term" value="F:pyridoxal phosphate binding"/>
    <property type="evidence" value="ECO:0007669"/>
    <property type="project" value="InterPro"/>
</dbReference>
<evidence type="ECO:0000313" key="11">
    <source>
        <dbReference type="EMBL" id="RZF52756.1"/>
    </source>
</evidence>
<evidence type="ECO:0000256" key="8">
    <source>
        <dbReference type="ARBA" id="ARBA00047481"/>
    </source>
</evidence>
<dbReference type="InterPro" id="IPR015422">
    <property type="entry name" value="PyrdxlP-dep_Trfase_small"/>
</dbReference>
<dbReference type="InterPro" id="IPR015421">
    <property type="entry name" value="PyrdxlP-dep_Trfase_major"/>
</dbReference>
<dbReference type="SUPFAM" id="SSF53383">
    <property type="entry name" value="PLP-dependent transferases"/>
    <property type="match status" value="1"/>
</dbReference>
<evidence type="ECO:0000313" key="12">
    <source>
        <dbReference type="Proteomes" id="UP000292110"/>
    </source>
</evidence>
<evidence type="ECO:0000256" key="1">
    <source>
        <dbReference type="ARBA" id="ARBA00001933"/>
    </source>
</evidence>
<dbReference type="Gene3D" id="3.90.1150.10">
    <property type="entry name" value="Aspartate Aminotransferase, domain 1"/>
    <property type="match status" value="1"/>
</dbReference>
<evidence type="ECO:0000256" key="5">
    <source>
        <dbReference type="ARBA" id="ARBA00022576"/>
    </source>
</evidence>
<dbReference type="InterPro" id="IPR015424">
    <property type="entry name" value="PyrdxlP-dep_Trfase"/>
</dbReference>
<keyword evidence="6 9" id="KW-0808">Transferase</keyword>
<dbReference type="PANTHER" id="PTHR43643">
    <property type="entry name" value="HISTIDINOL-PHOSPHATE AMINOTRANSFERASE 2"/>
    <property type="match status" value="1"/>
</dbReference>
<feature type="domain" description="Aminotransferase class I/classII large" evidence="10">
    <location>
        <begin position="32"/>
        <end position="357"/>
    </location>
</feature>
<dbReference type="HAMAP" id="MF_01023">
    <property type="entry name" value="HisC_aminotrans_2"/>
    <property type="match status" value="1"/>
</dbReference>
<keyword evidence="7 9" id="KW-0663">Pyridoxal phosphate</keyword>
<organism evidence="11 12">
    <name type="scientific">Acinetobacter halotolerans</name>
    <dbReference type="NCBI Taxonomy" id="1752076"/>
    <lineage>
        <taxon>Bacteria</taxon>
        <taxon>Pseudomonadati</taxon>
        <taxon>Pseudomonadota</taxon>
        <taxon>Gammaproteobacteria</taxon>
        <taxon>Moraxellales</taxon>
        <taxon>Moraxellaceae</taxon>
        <taxon>Acinetobacter</taxon>
    </lineage>
</organism>
<dbReference type="UniPathway" id="UPA00031">
    <property type="reaction ID" value="UER00012"/>
</dbReference>
<name>A0A4Q6XBI2_9GAMM</name>
<keyword evidence="9" id="KW-0028">Amino-acid biosynthesis</keyword>
<reference evidence="11 12" key="1">
    <citation type="submission" date="2019-02" db="EMBL/GenBank/DDBJ databases">
        <title>The draft genome of Acinetobacter halotolerans strain JCM 31009.</title>
        <authorList>
            <person name="Qin J."/>
            <person name="Feng Y."/>
            <person name="Nemec A."/>
            <person name="Zong Z."/>
        </authorList>
    </citation>
    <scope>NUCLEOTIDE SEQUENCE [LARGE SCALE GENOMIC DNA]</scope>
    <source>
        <strain evidence="11 12">JCM 31009</strain>
    </source>
</reference>
<dbReference type="NCBIfam" id="TIGR01141">
    <property type="entry name" value="hisC"/>
    <property type="match status" value="1"/>
</dbReference>
<dbReference type="Gene3D" id="3.40.640.10">
    <property type="entry name" value="Type I PLP-dependent aspartate aminotransferase-like (Major domain)"/>
    <property type="match status" value="1"/>
</dbReference>
<dbReference type="GO" id="GO:0004400">
    <property type="term" value="F:histidinol-phosphate transaminase activity"/>
    <property type="evidence" value="ECO:0007669"/>
    <property type="project" value="UniProtKB-UniRule"/>
</dbReference>
<keyword evidence="5 9" id="KW-0032">Aminotransferase</keyword>
<comment type="caution">
    <text evidence="11">The sequence shown here is derived from an EMBL/GenBank/DDBJ whole genome shotgun (WGS) entry which is preliminary data.</text>
</comment>
<accession>A0A4Q6XBI2</accession>
<dbReference type="InterPro" id="IPR050106">
    <property type="entry name" value="HistidinolP_aminotransfase"/>
</dbReference>
<evidence type="ECO:0000256" key="7">
    <source>
        <dbReference type="ARBA" id="ARBA00022898"/>
    </source>
</evidence>
<keyword evidence="12" id="KW-1185">Reference proteome</keyword>
<comment type="subunit">
    <text evidence="4 9">Homodimer.</text>
</comment>
<dbReference type="Proteomes" id="UP000292110">
    <property type="component" value="Unassembled WGS sequence"/>
</dbReference>
<comment type="catalytic activity">
    <reaction evidence="8 9">
        <text>L-histidinol phosphate + 2-oxoglutarate = 3-(imidazol-4-yl)-2-oxopropyl phosphate + L-glutamate</text>
        <dbReference type="Rhea" id="RHEA:23744"/>
        <dbReference type="ChEBI" id="CHEBI:16810"/>
        <dbReference type="ChEBI" id="CHEBI:29985"/>
        <dbReference type="ChEBI" id="CHEBI:57766"/>
        <dbReference type="ChEBI" id="CHEBI:57980"/>
        <dbReference type="EC" id="2.6.1.9"/>
    </reaction>
</comment>
<comment type="similarity">
    <text evidence="3 9">Belongs to the class-II pyridoxal-phosphate-dependent aminotransferase family. Histidinol-phosphate aminotransferase subfamily.</text>
</comment>
<comment type="cofactor">
    <cofactor evidence="1 9">
        <name>pyridoxal 5'-phosphate</name>
        <dbReference type="ChEBI" id="CHEBI:597326"/>
    </cofactor>
</comment>
<dbReference type="Pfam" id="PF00155">
    <property type="entry name" value="Aminotran_1_2"/>
    <property type="match status" value="1"/>
</dbReference>
<keyword evidence="9" id="KW-0368">Histidine biosynthesis</keyword>
<dbReference type="EC" id="2.6.1.9" evidence="9"/>